<dbReference type="PANTHER" id="PTHR33050">
    <property type="entry name" value="REVERSE TRANSCRIPTASE DOMAIN-CONTAINING PROTEIN"/>
    <property type="match status" value="1"/>
</dbReference>
<dbReference type="PANTHER" id="PTHR33050:SF7">
    <property type="entry name" value="RIBONUCLEASE H"/>
    <property type="match status" value="1"/>
</dbReference>
<keyword evidence="2" id="KW-1185">Reference proteome</keyword>
<comment type="caution">
    <text evidence="1">The sequence shown here is derived from an EMBL/GenBank/DDBJ whole genome shotgun (WGS) entry which is preliminary data.</text>
</comment>
<reference evidence="1" key="2">
    <citation type="journal article" date="2019" name="IMA Fungus">
        <title>Genome sequencing and comparison of five Tilletia species to identify candidate genes for the detection of regulated species infecting wheat.</title>
        <authorList>
            <person name="Nguyen H.D.T."/>
            <person name="Sultana T."/>
            <person name="Kesanakurti P."/>
            <person name="Hambleton S."/>
        </authorList>
    </citation>
    <scope>NUCLEOTIDE SEQUENCE</scope>
    <source>
        <strain evidence="1">DAOMC 236426</strain>
    </source>
</reference>
<organism evidence="1 2">
    <name type="scientific">Tilletia controversa</name>
    <name type="common">dwarf bunt fungus</name>
    <dbReference type="NCBI Taxonomy" id="13291"/>
    <lineage>
        <taxon>Eukaryota</taxon>
        <taxon>Fungi</taxon>
        <taxon>Dikarya</taxon>
        <taxon>Basidiomycota</taxon>
        <taxon>Ustilaginomycotina</taxon>
        <taxon>Exobasidiomycetes</taxon>
        <taxon>Tilletiales</taxon>
        <taxon>Tilletiaceae</taxon>
        <taxon>Tilletia</taxon>
    </lineage>
</organism>
<dbReference type="SUPFAM" id="SSF56672">
    <property type="entry name" value="DNA/RNA polymerases"/>
    <property type="match status" value="1"/>
</dbReference>
<proteinExistence type="predicted"/>
<evidence type="ECO:0000313" key="1">
    <source>
        <dbReference type="EMBL" id="KAE8244098.1"/>
    </source>
</evidence>
<dbReference type="InterPro" id="IPR043502">
    <property type="entry name" value="DNA/RNA_pol_sf"/>
</dbReference>
<reference evidence="1" key="1">
    <citation type="submission" date="2016-04" db="EMBL/GenBank/DDBJ databases">
        <authorList>
            <person name="Nguyen H.D."/>
            <person name="Samba Siva P."/>
            <person name="Cullis J."/>
            <person name="Levesque C.A."/>
            <person name="Hambleton S."/>
        </authorList>
    </citation>
    <scope>NUCLEOTIDE SEQUENCE</scope>
    <source>
        <strain evidence="1">DAOMC 236426</strain>
    </source>
</reference>
<accession>A0A8X7SVD6</accession>
<protein>
    <submittedName>
        <fullName evidence="1">Uncharacterized protein</fullName>
    </submittedName>
</protein>
<gene>
    <name evidence="1" type="ORF">A4X06_0g5976</name>
</gene>
<dbReference type="InterPro" id="IPR052055">
    <property type="entry name" value="Hepadnavirus_pol/RT"/>
</dbReference>
<sequence length="469" mass="52334">MLFVAAKQPRQHEHQQQQPVQALGTHALQCTFAPSAALVRAARSDASWPQPSRPPSLQHQALQLRADGWKAALKQHRIDLRYPSLVGALQDGLSIGIVPPERTSIATHFNFALESPDVVSAIVPKELTSNRFPGPYSSAAEVEAILGPFQTAPLGLLPKPNGKFRLTQDFSFPRQTTNANQTPSFNSALNIEQCPTTWYTFDNICDTILQLLRTAQAFVRDVTSAFHQIHLHRKQRTVTVVECQRQFYIDQFLAFGLGPACGAIGLVGDAFADVCRASGLGPTEHWVDDNGFFRVLITHLPALNAHRASIRTSVLSEAVRQLGRLYWTDNSENMLAEFFSHTLRTLPHTEDRYNCGLGDIDAIFKDLGWPWELDKDSPWAGVFIYGVIMVSIGTREVALPDKERQKYLGTIEEWRRKGSRHQLSDAQRLFFQLQHANTVHAKGSLSSQRTARPHTLRLTLPSPAIPTTT</sequence>
<name>A0A8X7SVD6_9BASI</name>
<dbReference type="EMBL" id="LWDE02000800">
    <property type="protein sequence ID" value="KAE8244098.1"/>
    <property type="molecule type" value="Genomic_DNA"/>
</dbReference>
<dbReference type="Proteomes" id="UP000077684">
    <property type="component" value="Unassembled WGS sequence"/>
</dbReference>
<dbReference type="AlphaFoldDB" id="A0A8X7SVD6"/>
<evidence type="ECO:0000313" key="2">
    <source>
        <dbReference type="Proteomes" id="UP000077684"/>
    </source>
</evidence>